<dbReference type="HOGENOM" id="CLU_3250712_0_0_6"/>
<evidence type="ECO:0000313" key="1">
    <source>
        <dbReference type="EMBL" id="EFE23819.1"/>
    </source>
</evidence>
<proteinExistence type="predicted"/>
<comment type="caution">
    <text evidence="1">The sequence shown here is derived from an EMBL/GenBank/DDBJ whole genome shotgun (WGS) entry which is preliminary data.</text>
</comment>
<reference evidence="1 2" key="1">
    <citation type="submission" date="2010-02" db="EMBL/GenBank/DDBJ databases">
        <authorList>
            <person name="Weinstock G."/>
            <person name="Sodergren E."/>
            <person name="Clifton S."/>
            <person name="Fulton L."/>
            <person name="Fulton B."/>
            <person name="Courtney L."/>
            <person name="Fronick C."/>
            <person name="Harrison M."/>
            <person name="Strong C."/>
            <person name="Farmer C."/>
            <person name="Delahaunty K."/>
            <person name="Markovic C."/>
            <person name="Hall O."/>
            <person name="Minx P."/>
            <person name="Tomlinson C."/>
            <person name="Mitreva M."/>
            <person name="Nelson J."/>
            <person name="Hou S."/>
            <person name="Wollam A."/>
            <person name="Pepin K.H."/>
            <person name="Johnson M."/>
            <person name="Bhonagiri V."/>
            <person name="Zhang X."/>
            <person name="Suruliraj S."/>
            <person name="Warren W."/>
            <person name="Chinwalla A."/>
            <person name="Mardis E.R."/>
            <person name="Wilson R.K."/>
        </authorList>
    </citation>
    <scope>NUCLEOTIDE SEQUENCE [LARGE SCALE GENOMIC DNA]</scope>
    <source>
        <strain evidence="1 2">ATCC 23685</strain>
    </source>
</reference>
<organism evidence="1 2">
    <name type="scientific">Edwardsiella tarda ATCC 23685</name>
    <dbReference type="NCBI Taxonomy" id="500638"/>
    <lineage>
        <taxon>Bacteria</taxon>
        <taxon>Pseudomonadati</taxon>
        <taxon>Pseudomonadota</taxon>
        <taxon>Gammaproteobacteria</taxon>
        <taxon>Enterobacterales</taxon>
        <taxon>Hafniaceae</taxon>
        <taxon>Edwardsiella</taxon>
    </lineage>
</organism>
<sequence>MLRSGIRRQRDKKRPISLLASQRGIQHLIIMQARLTASLLSL</sequence>
<gene>
    <name evidence="1" type="ORF">EDWATA_01147</name>
</gene>
<accession>D4F345</accession>
<dbReference type="EMBL" id="ADGK01000053">
    <property type="protein sequence ID" value="EFE23819.1"/>
    <property type="molecule type" value="Genomic_DNA"/>
</dbReference>
<dbReference type="AlphaFoldDB" id="D4F345"/>
<name>D4F345_EDWTA</name>
<protein>
    <submittedName>
        <fullName evidence="1">Uncharacterized protein</fullName>
    </submittedName>
</protein>
<evidence type="ECO:0000313" key="2">
    <source>
        <dbReference type="Proteomes" id="UP000003692"/>
    </source>
</evidence>
<dbReference type="Proteomes" id="UP000003692">
    <property type="component" value="Unassembled WGS sequence"/>
</dbReference>